<proteinExistence type="predicted"/>
<sequence length="129" mass="14591">MDGREDGVIISAPPQKGTERRNYPTEVNEVSQVDEGKIAAKRGPADVFGFGVTTVPVVSKKNTINTFRRVNICLFLLGHHGKAPKLLVYIFLKEYFYSLRQFFSLVLMSVRIEEMFVFQVHVDILDAAI</sequence>
<organism evidence="2 3">
    <name type="scientific">Scophthalmus maximus</name>
    <name type="common">Turbot</name>
    <name type="synonym">Psetta maxima</name>
    <dbReference type="NCBI Taxonomy" id="52904"/>
    <lineage>
        <taxon>Eukaryota</taxon>
        <taxon>Metazoa</taxon>
        <taxon>Chordata</taxon>
        <taxon>Craniata</taxon>
        <taxon>Vertebrata</taxon>
        <taxon>Euteleostomi</taxon>
        <taxon>Actinopterygii</taxon>
        <taxon>Neopterygii</taxon>
        <taxon>Teleostei</taxon>
        <taxon>Neoteleostei</taxon>
        <taxon>Acanthomorphata</taxon>
        <taxon>Carangaria</taxon>
        <taxon>Pleuronectiformes</taxon>
        <taxon>Pleuronectoidei</taxon>
        <taxon>Scophthalmidae</taxon>
        <taxon>Scophthalmus</taxon>
    </lineage>
</organism>
<comment type="caution">
    <text evidence="2">The sequence shown here is derived from an EMBL/GenBank/DDBJ whole genome shotgun (WGS) entry which is preliminary data.</text>
</comment>
<dbReference type="Proteomes" id="UP000438429">
    <property type="component" value="Unassembled WGS sequence"/>
</dbReference>
<evidence type="ECO:0000256" key="1">
    <source>
        <dbReference type="SAM" id="MobiDB-lite"/>
    </source>
</evidence>
<accession>A0A6A4TKJ8</accession>
<protein>
    <submittedName>
        <fullName evidence="2">Uncharacterized protein</fullName>
    </submittedName>
</protein>
<gene>
    <name evidence="2" type="ORF">F2P81_001010</name>
</gene>
<dbReference type="EMBL" id="VEVO01000001">
    <property type="protein sequence ID" value="KAF0047377.1"/>
    <property type="molecule type" value="Genomic_DNA"/>
</dbReference>
<dbReference type="AlphaFoldDB" id="A0A6A4TKJ8"/>
<evidence type="ECO:0000313" key="3">
    <source>
        <dbReference type="Proteomes" id="UP000438429"/>
    </source>
</evidence>
<feature type="region of interest" description="Disordered" evidence="1">
    <location>
        <begin position="1"/>
        <end position="26"/>
    </location>
</feature>
<reference evidence="2 3" key="1">
    <citation type="submission" date="2019-06" db="EMBL/GenBank/DDBJ databases">
        <title>Draft genomes of female and male turbot (Scophthalmus maximus).</title>
        <authorList>
            <person name="Xu H."/>
            <person name="Xu X.-W."/>
            <person name="Shao C."/>
            <person name="Chen S."/>
        </authorList>
    </citation>
    <scope>NUCLEOTIDE SEQUENCE [LARGE SCALE GENOMIC DNA]</scope>
    <source>
        <strain evidence="2">Ysfricsl-2016a</strain>
        <tissue evidence="2">Blood</tissue>
    </source>
</reference>
<evidence type="ECO:0000313" key="2">
    <source>
        <dbReference type="EMBL" id="KAF0047377.1"/>
    </source>
</evidence>
<name>A0A6A4TKJ8_SCOMX</name>